<dbReference type="EMBL" id="LR787292">
    <property type="protein sequence ID" value="CAB3263154.1"/>
    <property type="molecule type" value="mRNA"/>
</dbReference>
<evidence type="ECO:0000313" key="2">
    <source>
        <dbReference type="EMBL" id="CAB3263154.1"/>
    </source>
</evidence>
<feature type="compositionally biased region" description="Polar residues" evidence="1">
    <location>
        <begin position="144"/>
        <end position="160"/>
    </location>
</feature>
<feature type="region of interest" description="Disordered" evidence="1">
    <location>
        <begin position="137"/>
        <end position="174"/>
    </location>
</feature>
<reference evidence="2" key="1">
    <citation type="submission" date="2020-04" db="EMBL/GenBank/DDBJ databases">
        <authorList>
            <person name="Neveu A P."/>
        </authorList>
    </citation>
    <scope>NUCLEOTIDE SEQUENCE</scope>
    <source>
        <tissue evidence="2">Whole embryo</tissue>
    </source>
</reference>
<gene>
    <name evidence="2" type="primary">LOC104265733</name>
</gene>
<protein>
    <submittedName>
        <fullName evidence="2">Uncharacterized protein LOC104265733</fullName>
    </submittedName>
</protein>
<proteinExistence type="evidence at transcript level"/>
<dbReference type="AlphaFoldDB" id="A0A6F9DI59"/>
<evidence type="ECO:0000256" key="1">
    <source>
        <dbReference type="SAM" id="MobiDB-lite"/>
    </source>
</evidence>
<accession>A0A6F9DI59</accession>
<organism evidence="2">
    <name type="scientific">Phallusia mammillata</name>
    <dbReference type="NCBI Taxonomy" id="59560"/>
    <lineage>
        <taxon>Eukaryota</taxon>
        <taxon>Metazoa</taxon>
        <taxon>Chordata</taxon>
        <taxon>Tunicata</taxon>
        <taxon>Ascidiacea</taxon>
        <taxon>Phlebobranchia</taxon>
        <taxon>Ascidiidae</taxon>
        <taxon>Phallusia</taxon>
    </lineage>
</organism>
<name>A0A6F9DI59_9ASCI</name>
<sequence>MSASPTTTRCCCKGNIPPNLLEYVNSFDTSAAEFACSVRADSDLIRVVLTWTYPERCSRNERRKHPERKQYIFGGDNPRSQFPNTLSEHETKNAVERNVPLITSNLHNGYATEENGSPNFSSNGNNLVAEKLTENFADDHSGDESTVSVSSLDSARTSDNNIKRRSSRMNSVATDTEDEVAIKCEMTTDDEYAERKWVDSAEIRESKKAESVLRLDEEKSGPSVFNSYCTVPLPSCNSTSHTGAKKQQNCEKLSPESASRLALSPIAEATASANDTDYNSDTTTENIYDVTPGDDDVADEGVKEVSVIRGEDATPRECPTTSGKKVSVAVFSLNSGRGKSPPQVERARGEDFVSTEARQMDILRSNRAPTLGAFPGYAFNNVTESQLIKLYKVKMSVPPTLLNLFDHALLHLIFQEHMNTLLVVRASKYRLSQKRLDQALMRSGKIDPSHVIDVYYDEIVMARPAYVVQFKQEFADDVIHLTTIDGKGPKGILKLSEDNEVSMSRPQPKMMEIKWRPEFEFL</sequence>